<evidence type="ECO:0000256" key="12">
    <source>
        <dbReference type="PROSITE-ProRule" id="PRU00282"/>
    </source>
</evidence>
<reference evidence="14" key="3">
    <citation type="submission" date="2025-09" db="UniProtKB">
        <authorList>
            <consortium name="Ensembl"/>
        </authorList>
    </citation>
    <scope>IDENTIFICATION</scope>
</reference>
<keyword evidence="15" id="KW-1185">Reference proteome</keyword>
<dbReference type="PRINTS" id="PR00926">
    <property type="entry name" value="MITOCARRIER"/>
</dbReference>
<dbReference type="Gene3D" id="1.10.238.10">
    <property type="entry name" value="EF-hand"/>
    <property type="match status" value="1"/>
</dbReference>
<comment type="similarity">
    <text evidence="2 13">Belongs to the mitochondrial carrier (TC 2.A.29) family.</text>
</comment>
<dbReference type="HOGENOM" id="CLU_015166_2_0_1"/>
<evidence type="ECO:0000256" key="3">
    <source>
        <dbReference type="ARBA" id="ARBA00022448"/>
    </source>
</evidence>
<dbReference type="InterPro" id="IPR018108">
    <property type="entry name" value="MCP_transmembrane"/>
</dbReference>
<evidence type="ECO:0000256" key="1">
    <source>
        <dbReference type="ARBA" id="ARBA00004448"/>
    </source>
</evidence>
<dbReference type="FunFam" id="1.10.238.10:FF:000028">
    <property type="entry name" value="Putative calcium-binding mitochondrial carrier protein scamc-2"/>
    <property type="match status" value="1"/>
</dbReference>
<reference evidence="15" key="1">
    <citation type="journal article" date="2004" name="Nature">
        <title>Genome duplication in the teleost fish Tetraodon nigroviridis reveals the early vertebrate proto-karyotype.</title>
        <authorList>
            <person name="Jaillon O."/>
            <person name="Aury J.-M."/>
            <person name="Brunet F."/>
            <person name="Petit J.-L."/>
            <person name="Stange-Thomann N."/>
            <person name="Mauceli E."/>
            <person name="Bouneau L."/>
            <person name="Fischer C."/>
            <person name="Ozouf-Costaz C."/>
            <person name="Bernot A."/>
            <person name="Nicaud S."/>
            <person name="Jaffe D."/>
            <person name="Fisher S."/>
            <person name="Lutfalla G."/>
            <person name="Dossat C."/>
            <person name="Segurens B."/>
            <person name="Dasilva C."/>
            <person name="Salanoubat M."/>
            <person name="Levy M."/>
            <person name="Boudet N."/>
            <person name="Castellano S."/>
            <person name="Anthouard V."/>
            <person name="Jubin C."/>
            <person name="Castelli V."/>
            <person name="Katinka M."/>
            <person name="Vacherie B."/>
            <person name="Biemont C."/>
            <person name="Skalli Z."/>
            <person name="Cattolico L."/>
            <person name="Poulain J."/>
            <person name="De Berardinis V."/>
            <person name="Cruaud C."/>
            <person name="Duprat S."/>
            <person name="Brottier P."/>
            <person name="Coutanceau J.-P."/>
            <person name="Gouzy J."/>
            <person name="Parra G."/>
            <person name="Lardier G."/>
            <person name="Chapple C."/>
            <person name="McKernan K.J."/>
            <person name="McEwan P."/>
            <person name="Bosak S."/>
            <person name="Kellis M."/>
            <person name="Volff J.-N."/>
            <person name="Guigo R."/>
            <person name="Zody M.C."/>
            <person name="Mesirov J."/>
            <person name="Lindblad-Toh K."/>
            <person name="Birren B."/>
            <person name="Nusbaum C."/>
            <person name="Kahn D."/>
            <person name="Robinson-Rechavi M."/>
            <person name="Laudet V."/>
            <person name="Schachter V."/>
            <person name="Quetier F."/>
            <person name="Saurin W."/>
            <person name="Scarpelli C."/>
            <person name="Wincker P."/>
            <person name="Lander E.S."/>
            <person name="Weissenbach J."/>
            <person name="Roest Crollius H."/>
        </authorList>
    </citation>
    <scope>NUCLEOTIDE SEQUENCE [LARGE SCALE GENOMIC DNA]</scope>
</reference>
<evidence type="ECO:0000256" key="7">
    <source>
        <dbReference type="ARBA" id="ARBA00022792"/>
    </source>
</evidence>
<feature type="repeat" description="Solcar" evidence="12">
    <location>
        <begin position="279"/>
        <end position="364"/>
    </location>
</feature>
<dbReference type="SUPFAM" id="SSF47473">
    <property type="entry name" value="EF-hand"/>
    <property type="match status" value="1"/>
</dbReference>
<dbReference type="STRING" id="99883.ENSTNIP00000019830"/>
<dbReference type="FunFam" id="1.50.40.10:FF:000003">
    <property type="entry name" value="Putative calcium-binding mitochondrial carrier protein scamc-2"/>
    <property type="match status" value="1"/>
</dbReference>
<keyword evidence="4 12" id="KW-0812">Transmembrane</keyword>
<keyword evidence="7" id="KW-0999">Mitochondrion inner membrane</keyword>
<evidence type="ECO:0000256" key="2">
    <source>
        <dbReference type="ARBA" id="ARBA00006375"/>
    </source>
</evidence>
<sequence length="470" mass="52359">MLGLCLYVPVPNSDAVEVEYFESNGLPSELKSLFNKLSVYLPSEEFSTYQKWRQKTLKREAKGSDDQLAFEEFVHYLQDCEKDLKLEVKSINRKNAGRINLREFIQSLRDLGVHISLQHAEKALKSMDTNGVITISSTDWSQHPLMEKADSVPEIILYWKRSTIMDVGENLMVPDEFTVEEKQTGMWWRHLVAGGGAGAVSRTCTAPLDRLKVMMQVYGSRTNNMCLMTGLMQMIKEGGVRSLWRGNGVNVIKIAPESALKFMAYEQIKRVMGSDRETLSVLERFVAGSLAGVIAQSTIYPMEVLKTRLALRKSGQYSGISDCAKQIFRREGLGAFYKGYVPNMLGIIPYAGIDLAVYETLKNYYLHNYSASGVDPGVLVLLACGTVSSTCGQLASYPLALVRTRMQAQAATEGGQQVKMSGLFQQILQTEGPLGLYRGLTPNFLKVIPAVSISYVVYEQLKTQLGVTSR</sequence>
<evidence type="ECO:0000256" key="8">
    <source>
        <dbReference type="ARBA" id="ARBA00022837"/>
    </source>
</evidence>
<dbReference type="InterPro" id="IPR023395">
    <property type="entry name" value="MCP_dom_sf"/>
</dbReference>
<dbReference type="Ensembl" id="ENSTNIT00000020060.1">
    <property type="protein sequence ID" value="ENSTNIP00000019830.1"/>
    <property type="gene ID" value="ENSTNIG00000016720.1"/>
</dbReference>
<feature type="repeat" description="Solcar" evidence="12">
    <location>
        <begin position="185"/>
        <end position="271"/>
    </location>
</feature>
<dbReference type="Proteomes" id="UP000007303">
    <property type="component" value="Unassembled WGS sequence"/>
</dbReference>
<dbReference type="InterPro" id="IPR002067">
    <property type="entry name" value="MCP"/>
</dbReference>
<dbReference type="FunCoup" id="H3DH36">
    <property type="interactions" value="1375"/>
</dbReference>
<dbReference type="SUPFAM" id="SSF103506">
    <property type="entry name" value="Mitochondrial carrier"/>
    <property type="match status" value="1"/>
</dbReference>
<evidence type="ECO:0000313" key="15">
    <source>
        <dbReference type="Proteomes" id="UP000007303"/>
    </source>
</evidence>
<evidence type="ECO:0000256" key="13">
    <source>
        <dbReference type="RuleBase" id="RU000488"/>
    </source>
</evidence>
<name>H3DH36_TETNG</name>
<evidence type="ECO:0000256" key="9">
    <source>
        <dbReference type="ARBA" id="ARBA00022989"/>
    </source>
</evidence>
<keyword evidence="5" id="KW-0479">Metal-binding</keyword>
<dbReference type="InParanoid" id="H3DH36"/>
<dbReference type="GO" id="GO:0005743">
    <property type="term" value="C:mitochondrial inner membrane"/>
    <property type="evidence" value="ECO:0007669"/>
    <property type="project" value="UniProtKB-SubCell"/>
</dbReference>
<evidence type="ECO:0000256" key="11">
    <source>
        <dbReference type="ARBA" id="ARBA00023136"/>
    </source>
</evidence>
<dbReference type="InterPro" id="IPR002167">
    <property type="entry name" value="GDC-like"/>
</dbReference>
<dbReference type="PROSITE" id="PS50920">
    <property type="entry name" value="SOLCAR"/>
    <property type="match status" value="3"/>
</dbReference>
<feature type="repeat" description="Solcar" evidence="12">
    <location>
        <begin position="376"/>
        <end position="464"/>
    </location>
</feature>
<keyword evidence="3 13" id="KW-0813">Transport</keyword>
<dbReference type="Pfam" id="PF00153">
    <property type="entry name" value="Mito_carr"/>
    <property type="match status" value="3"/>
</dbReference>
<accession>H3DH36</accession>
<dbReference type="OMA" id="TRTNNMC"/>
<dbReference type="GeneTree" id="ENSGT00940000157207"/>
<evidence type="ECO:0000256" key="4">
    <source>
        <dbReference type="ARBA" id="ARBA00022692"/>
    </source>
</evidence>
<evidence type="ECO:0000256" key="10">
    <source>
        <dbReference type="ARBA" id="ARBA00023128"/>
    </source>
</evidence>
<keyword evidence="8" id="KW-0106">Calcium</keyword>
<proteinExistence type="inferred from homology"/>
<evidence type="ECO:0000313" key="14">
    <source>
        <dbReference type="Ensembl" id="ENSTNIP00000019830.1"/>
    </source>
</evidence>
<keyword evidence="6" id="KW-0677">Repeat</keyword>
<reference evidence="14" key="2">
    <citation type="submission" date="2025-08" db="UniProtKB">
        <authorList>
            <consortium name="Ensembl"/>
        </authorList>
    </citation>
    <scope>IDENTIFICATION</scope>
</reference>
<keyword evidence="9" id="KW-1133">Transmembrane helix</keyword>
<keyword evidence="10" id="KW-0496">Mitochondrion</keyword>
<evidence type="ECO:0000256" key="6">
    <source>
        <dbReference type="ARBA" id="ARBA00022737"/>
    </source>
</evidence>
<evidence type="ECO:0000256" key="5">
    <source>
        <dbReference type="ARBA" id="ARBA00022723"/>
    </source>
</evidence>
<comment type="subcellular location">
    <subcellularLocation>
        <location evidence="1">Mitochondrion inner membrane</location>
        <topology evidence="1">Multi-pass membrane protein</topology>
    </subcellularLocation>
</comment>
<dbReference type="PRINTS" id="PR00928">
    <property type="entry name" value="GRAVESDC"/>
</dbReference>
<dbReference type="Gene3D" id="1.50.40.10">
    <property type="entry name" value="Mitochondrial carrier domain"/>
    <property type="match status" value="1"/>
</dbReference>
<dbReference type="GO" id="GO:0055085">
    <property type="term" value="P:transmembrane transport"/>
    <property type="evidence" value="ECO:0007669"/>
    <property type="project" value="InterPro"/>
</dbReference>
<dbReference type="AlphaFoldDB" id="H3DH36"/>
<organism evidence="14 15">
    <name type="scientific">Tetraodon nigroviridis</name>
    <name type="common">Spotted green pufferfish</name>
    <name type="synonym">Chelonodon nigroviridis</name>
    <dbReference type="NCBI Taxonomy" id="99883"/>
    <lineage>
        <taxon>Eukaryota</taxon>
        <taxon>Metazoa</taxon>
        <taxon>Chordata</taxon>
        <taxon>Craniata</taxon>
        <taxon>Vertebrata</taxon>
        <taxon>Euteleostomi</taxon>
        <taxon>Actinopterygii</taxon>
        <taxon>Neopterygii</taxon>
        <taxon>Teleostei</taxon>
        <taxon>Neoteleostei</taxon>
        <taxon>Acanthomorphata</taxon>
        <taxon>Eupercaria</taxon>
        <taxon>Tetraodontiformes</taxon>
        <taxon>Tetradontoidea</taxon>
        <taxon>Tetraodontidae</taxon>
        <taxon>Tetraodon</taxon>
    </lineage>
</organism>
<keyword evidence="11 12" id="KW-0472">Membrane</keyword>
<dbReference type="InterPro" id="IPR011992">
    <property type="entry name" value="EF-hand-dom_pair"/>
</dbReference>
<protein>
    <submittedName>
        <fullName evidence="14">Solute carrier family 25 member 25a</fullName>
    </submittedName>
</protein>
<dbReference type="GO" id="GO:0046872">
    <property type="term" value="F:metal ion binding"/>
    <property type="evidence" value="ECO:0007669"/>
    <property type="project" value="UniProtKB-KW"/>
</dbReference>
<dbReference type="PANTHER" id="PTHR24089">
    <property type="entry name" value="SOLUTE CARRIER FAMILY 25"/>
    <property type="match status" value="1"/>
</dbReference>